<dbReference type="PANTHER" id="PTHR39603:SF1">
    <property type="entry name" value="CYANOVIRIN-N DOMAIN-CONTAINING PROTEIN"/>
    <property type="match status" value="1"/>
</dbReference>
<accession>A0A4Q4MUU6</accession>
<dbReference type="PANTHER" id="PTHR39603">
    <property type="entry name" value="CYANOVIRIN-N DOMAIN-CONTAINING PROTEIN"/>
    <property type="match status" value="1"/>
</dbReference>
<gene>
    <name evidence="2" type="ORF">AA0114_g1090</name>
</gene>
<comment type="caution">
    <text evidence="2">The sequence shown here is derived from an EMBL/GenBank/DDBJ whole genome shotgun (WGS) entry which is preliminary data.</text>
</comment>
<feature type="signal peptide" evidence="1">
    <location>
        <begin position="1"/>
        <end position="18"/>
    </location>
</feature>
<protein>
    <recommendedName>
        <fullName evidence="4">Ecp2 effector protein domain-containing protein</fullName>
    </recommendedName>
</protein>
<dbReference type="Proteomes" id="UP000292402">
    <property type="component" value="Unassembled WGS sequence"/>
</dbReference>
<keyword evidence="1" id="KW-0732">Signal</keyword>
<evidence type="ECO:0000313" key="2">
    <source>
        <dbReference type="EMBL" id="RYN60858.1"/>
    </source>
</evidence>
<sequence length="184" mass="18753">MKATTILATLSLAALGAAMPSPDSPPTDTSPYIKSSFSWVDWVDSLIADPSTALSAEEALAAFEAGAEDPEDITKRQEFANCQQLTSSPPSVGDAVSCINDLAGRGKAGQNCDVSSIGGAVQCSIGSAHIVTVRGGTNAPTSVNCNDIARSGGIIMDRCTRGDNTVSGTAYIPQGGVAVHIQHS</sequence>
<name>A0A4Q4MUU6_9PLEO</name>
<proteinExistence type="predicted"/>
<evidence type="ECO:0000256" key="1">
    <source>
        <dbReference type="SAM" id="SignalP"/>
    </source>
</evidence>
<evidence type="ECO:0008006" key="4">
    <source>
        <dbReference type="Google" id="ProtNLM"/>
    </source>
</evidence>
<evidence type="ECO:0000313" key="3">
    <source>
        <dbReference type="Proteomes" id="UP000292402"/>
    </source>
</evidence>
<reference evidence="3" key="1">
    <citation type="journal article" date="2019" name="bioRxiv">
        <title>Genomics, evolutionary history and diagnostics of the Alternaria alternata species group including apple and Asian pear pathotypes.</title>
        <authorList>
            <person name="Armitage A.D."/>
            <person name="Cockerton H.M."/>
            <person name="Sreenivasaprasad S."/>
            <person name="Woodhall J.W."/>
            <person name="Lane C.R."/>
            <person name="Harrison R.J."/>
            <person name="Clarkson J.P."/>
        </authorList>
    </citation>
    <scope>NUCLEOTIDE SEQUENCE [LARGE SCALE GENOMIC DNA]</scope>
    <source>
        <strain evidence="3">FERA 1082</strain>
    </source>
</reference>
<organism evidence="2 3">
    <name type="scientific">Alternaria tenuissima</name>
    <dbReference type="NCBI Taxonomy" id="119927"/>
    <lineage>
        <taxon>Eukaryota</taxon>
        <taxon>Fungi</taxon>
        <taxon>Dikarya</taxon>
        <taxon>Ascomycota</taxon>
        <taxon>Pezizomycotina</taxon>
        <taxon>Dothideomycetes</taxon>
        <taxon>Pleosporomycetidae</taxon>
        <taxon>Pleosporales</taxon>
        <taxon>Pleosporineae</taxon>
        <taxon>Pleosporaceae</taxon>
        <taxon>Alternaria</taxon>
        <taxon>Alternaria sect. Alternaria</taxon>
        <taxon>Alternaria alternata complex</taxon>
    </lineage>
</organism>
<feature type="chain" id="PRO_5020220389" description="Ecp2 effector protein domain-containing protein" evidence="1">
    <location>
        <begin position="19"/>
        <end position="184"/>
    </location>
</feature>
<dbReference type="EMBL" id="PDXA01000002">
    <property type="protein sequence ID" value="RYN60858.1"/>
    <property type="molecule type" value="Genomic_DNA"/>
</dbReference>
<dbReference type="AlphaFoldDB" id="A0A4Q4MUU6"/>